<dbReference type="AlphaFoldDB" id="A0AAV7N0L8"/>
<comment type="caution">
    <text evidence="1">The sequence shown here is derived from an EMBL/GenBank/DDBJ whole genome shotgun (WGS) entry which is preliminary data.</text>
</comment>
<accession>A0AAV7N0L8</accession>
<sequence>MGVVVPITDGLVQRMLSLVPGVITDPRKALSPPQCLMNGACFGMAALSGPRARYPGTGPRPEMLPVCGAPHSGSARRNLRVVAQYDKAVSRYTAPTELPLLRVVRPLAETGSRRLAWLPPVRLRPLRDVRSQAPVMHRGVCCWRRTAVGCRTRCLR</sequence>
<name>A0AAV7N0L8_PLEWA</name>
<evidence type="ECO:0000313" key="2">
    <source>
        <dbReference type="Proteomes" id="UP001066276"/>
    </source>
</evidence>
<gene>
    <name evidence="1" type="ORF">NDU88_006322</name>
</gene>
<protein>
    <submittedName>
        <fullName evidence="1">Uncharacterized protein</fullName>
    </submittedName>
</protein>
<proteinExistence type="predicted"/>
<keyword evidence="2" id="KW-1185">Reference proteome</keyword>
<dbReference type="EMBL" id="JANPWB010000013">
    <property type="protein sequence ID" value="KAJ1108952.1"/>
    <property type="molecule type" value="Genomic_DNA"/>
</dbReference>
<dbReference type="Proteomes" id="UP001066276">
    <property type="component" value="Chromosome 9"/>
</dbReference>
<reference evidence="1" key="1">
    <citation type="journal article" date="2022" name="bioRxiv">
        <title>Sequencing and chromosome-scale assembly of the giantPleurodeles waltlgenome.</title>
        <authorList>
            <person name="Brown T."/>
            <person name="Elewa A."/>
            <person name="Iarovenko S."/>
            <person name="Subramanian E."/>
            <person name="Araus A.J."/>
            <person name="Petzold A."/>
            <person name="Susuki M."/>
            <person name="Suzuki K.-i.T."/>
            <person name="Hayashi T."/>
            <person name="Toyoda A."/>
            <person name="Oliveira C."/>
            <person name="Osipova E."/>
            <person name="Leigh N.D."/>
            <person name="Simon A."/>
            <person name="Yun M.H."/>
        </authorList>
    </citation>
    <scope>NUCLEOTIDE SEQUENCE</scope>
    <source>
        <strain evidence="1">20211129_DDA</strain>
        <tissue evidence="1">Liver</tissue>
    </source>
</reference>
<organism evidence="1 2">
    <name type="scientific">Pleurodeles waltl</name>
    <name type="common">Iberian ribbed newt</name>
    <dbReference type="NCBI Taxonomy" id="8319"/>
    <lineage>
        <taxon>Eukaryota</taxon>
        <taxon>Metazoa</taxon>
        <taxon>Chordata</taxon>
        <taxon>Craniata</taxon>
        <taxon>Vertebrata</taxon>
        <taxon>Euteleostomi</taxon>
        <taxon>Amphibia</taxon>
        <taxon>Batrachia</taxon>
        <taxon>Caudata</taxon>
        <taxon>Salamandroidea</taxon>
        <taxon>Salamandridae</taxon>
        <taxon>Pleurodelinae</taxon>
        <taxon>Pleurodeles</taxon>
    </lineage>
</organism>
<evidence type="ECO:0000313" key="1">
    <source>
        <dbReference type="EMBL" id="KAJ1108952.1"/>
    </source>
</evidence>